<keyword evidence="2" id="KW-1185">Reference proteome</keyword>
<proteinExistence type="predicted"/>
<dbReference type="KEGG" id="ome:OLMES_4206"/>
<evidence type="ECO:0000313" key="2">
    <source>
        <dbReference type="Proteomes" id="UP000196027"/>
    </source>
</evidence>
<dbReference type="Proteomes" id="UP000196027">
    <property type="component" value="Chromosome"/>
</dbReference>
<sequence length="94" mass="10720">MYVFSATGVAKKDMDGIQMGQEVPFIVYISFKDLFGAEKLCQLYLIRAGFKDIKIEKHKHVSQKLLDDSRVVNADKPLKDALQSGYHIQMFDAH</sequence>
<dbReference type="EMBL" id="CP021425">
    <property type="protein sequence ID" value="ARU58222.1"/>
    <property type="molecule type" value="Genomic_DNA"/>
</dbReference>
<reference evidence="1 2" key="1">
    <citation type="submission" date="2017-05" db="EMBL/GenBank/DDBJ databases">
        <title>Genomic insights into alkan degradation activity of Oleiphilus messinensis.</title>
        <authorList>
            <person name="Kozyavkin S.A."/>
            <person name="Slesarev A.I."/>
            <person name="Golyshin P.N."/>
            <person name="Korzhenkov A."/>
            <person name="Golyshina O.N."/>
            <person name="Toshchakov S.V."/>
        </authorList>
    </citation>
    <scope>NUCLEOTIDE SEQUENCE [LARGE SCALE GENOMIC DNA]</scope>
    <source>
        <strain evidence="1 2">ME102</strain>
    </source>
</reference>
<name>A0A1Y0ICD4_9GAMM</name>
<accession>A0A1Y0ICD4</accession>
<evidence type="ECO:0000313" key="1">
    <source>
        <dbReference type="EMBL" id="ARU58222.1"/>
    </source>
</evidence>
<dbReference type="AlphaFoldDB" id="A0A1Y0ICD4"/>
<dbReference type="OrthoDB" id="5624986at2"/>
<protein>
    <submittedName>
        <fullName evidence="1">Uncharacterized protein</fullName>
    </submittedName>
</protein>
<organism evidence="1 2">
    <name type="scientific">Oleiphilus messinensis</name>
    <dbReference type="NCBI Taxonomy" id="141451"/>
    <lineage>
        <taxon>Bacteria</taxon>
        <taxon>Pseudomonadati</taxon>
        <taxon>Pseudomonadota</taxon>
        <taxon>Gammaproteobacteria</taxon>
        <taxon>Oceanospirillales</taxon>
        <taxon>Oleiphilaceae</taxon>
        <taxon>Oleiphilus</taxon>
    </lineage>
</organism>
<gene>
    <name evidence="1" type="ORF">OLMES_4206</name>
</gene>